<accession>A0ABQ5K3J6</accession>
<feature type="region of interest" description="Disordered" evidence="1">
    <location>
        <begin position="648"/>
        <end position="696"/>
    </location>
</feature>
<name>A0ABQ5K3J6_9EUKA</name>
<organism evidence="2 3">
    <name type="scientific">Aduncisulcus paluster</name>
    <dbReference type="NCBI Taxonomy" id="2918883"/>
    <lineage>
        <taxon>Eukaryota</taxon>
        <taxon>Metamonada</taxon>
        <taxon>Carpediemonas-like organisms</taxon>
        <taxon>Aduncisulcus</taxon>
    </lineage>
</organism>
<comment type="caution">
    <text evidence="2">The sequence shown here is derived from an EMBL/GenBank/DDBJ whole genome shotgun (WGS) entry which is preliminary data.</text>
</comment>
<gene>
    <name evidence="2" type="ORF">ADUPG1_013594</name>
</gene>
<dbReference type="InterPro" id="IPR036866">
    <property type="entry name" value="RibonucZ/Hydroxyglut_hydro"/>
</dbReference>
<feature type="region of interest" description="Disordered" evidence="1">
    <location>
        <begin position="349"/>
        <end position="383"/>
    </location>
</feature>
<proteinExistence type="predicted"/>
<keyword evidence="3" id="KW-1185">Reference proteome</keyword>
<dbReference type="CDD" id="cd22744">
    <property type="entry name" value="OTU"/>
    <property type="match status" value="1"/>
</dbReference>
<evidence type="ECO:0000313" key="2">
    <source>
        <dbReference type="EMBL" id="GKT27057.1"/>
    </source>
</evidence>
<dbReference type="EMBL" id="BQXS01012699">
    <property type="protein sequence ID" value="GKT27057.1"/>
    <property type="molecule type" value="Genomic_DNA"/>
</dbReference>
<protein>
    <submittedName>
        <fullName evidence="2">Uncharacterized protein</fullName>
    </submittedName>
</protein>
<evidence type="ECO:0000256" key="1">
    <source>
        <dbReference type="SAM" id="MobiDB-lite"/>
    </source>
</evidence>
<evidence type="ECO:0000313" key="3">
    <source>
        <dbReference type="Proteomes" id="UP001057375"/>
    </source>
</evidence>
<dbReference type="Proteomes" id="UP001057375">
    <property type="component" value="Unassembled WGS sequence"/>
</dbReference>
<dbReference type="Gene3D" id="3.60.15.10">
    <property type="entry name" value="Ribonuclease Z/Hydroxyacylglutathione hydrolase-like"/>
    <property type="match status" value="1"/>
</dbReference>
<reference evidence="2" key="1">
    <citation type="submission" date="2022-03" db="EMBL/GenBank/DDBJ databases">
        <title>Draft genome sequence of Aduncisulcus paluster, a free-living microaerophilic Fornicata.</title>
        <authorList>
            <person name="Yuyama I."/>
            <person name="Kume K."/>
            <person name="Tamura T."/>
            <person name="Inagaki Y."/>
            <person name="Hashimoto T."/>
        </authorList>
    </citation>
    <scope>NUCLEOTIDE SEQUENCE</scope>
    <source>
        <strain evidence="2">NY0171</strain>
    </source>
</reference>
<sequence>MREDITISEVLDESEGKRFCRDIRSKSALILNELKKISKTINRRKSVSEPMKFFFQPTRDGYKFLFGAKEIGDTPSKASIAALVSSESTINLGDLCRGYGGLFDGVKTVSASSRDNLCFFNSILYLLPHIKYFMSAKELQIHVFRYVLLKSYNDSKPSSKKVPAKPKEKKTDIFRGVIDRFKNGYAKRDELDAISHLIGRSIVVFILQSTSKRPKKGLKRYINFKKYKDSNPLFLFLKHDISDDKSSSKAHYSPIVAESSEFSSRLLEYSLNNYNPGKRTCFESIPLSLITISQSSSIPMFCTDPGGKASSPMIAPKIEEVLLKDHGDLLSEVEVSEVSEGFEKAVKESVKLSPTQKETKEISEKPKKHNPTANPKAGNGNEFCKNIRKSSEKIFQELEELTHKKISKTSERKTFSKAVKILADDAKEIGKKPKVESVNSLVSRTLNLGYLCRGGFDGLFDGVKTVSASSKDNLCFFSSILYLLPCIKCFMSAKELQIHALRYMLLKSFRDQETCKYKNVIDRFKNGHAGNDEIDAISHLIGRSIVVFHKTPYQKDRSSFANISYVHPFNYKKYGPNNLIYLFLESTSICGSNSGHFSPIFITGKRILSEKLSKYFLTSPPQNSEESMSLISDVTPIICHPVSIQKSKKPSKKIKITRPSGQNKSTRVIKKSPKGVDKPIQTPSEMKVKPDDPPLSSSDSYAAIIDAGRDENSLAFVFSQNPQSNQETIEKIGKEIFGSREKFKEKLEKYNETTQKITELLKSHLPNGEINILEYYETHPHNDHCHYYVTKNIYSVAEGKFVSLVDELIANISQANESSVFRRPNLDHFNYWNTTSLEKFLNDLGETPNKAQGDKKREEQQKLQDQLCLKLNIQKYDYRENGNQILNAEVDQQLKQDIKKIISEIRTNNRIKQEEFFQKLTSEKNPHPFRHLNFDEPVSTTHKDFEHKVMTRPAFFDGDQKCPFDITLFIPVDPLFWFGSADNINFLSIGILMSCPLDKILEETADFEESIDSKSPFVPISSPQQPFKAFFTGDMKYFRFDKNCYEKFIQTLDEKSMLCENLFSKYHAANCTFMTIPHHGSSSYSLESFYQCVCGRVLSVPSGKSYGQKEEEYNDFVKEWEEDGAQRLCFAMRNRGSQELCNILEKIEFHIDSEIQEKSDSELQTMLTSHEDTEKEYLQEEIEYRKMSHCSHIKSNPERFLVSVSPLTNALYETLAHRPPLIYVQNCSEHSDSKVSSVIELANNCKDLKYYWKNLKYYLKDVMKIITMFNKHCL</sequence>